<evidence type="ECO:0000256" key="1">
    <source>
        <dbReference type="SAM" id="MobiDB-lite"/>
    </source>
</evidence>
<dbReference type="AlphaFoldDB" id="A0A821KR85"/>
<comment type="caution">
    <text evidence="2">The sequence shown here is derived from an EMBL/GenBank/DDBJ whole genome shotgun (WGS) entry which is preliminary data.</text>
</comment>
<feature type="non-terminal residue" evidence="2">
    <location>
        <position position="77"/>
    </location>
</feature>
<evidence type="ECO:0000313" key="3">
    <source>
        <dbReference type="Proteomes" id="UP000663873"/>
    </source>
</evidence>
<dbReference type="Proteomes" id="UP000663873">
    <property type="component" value="Unassembled WGS sequence"/>
</dbReference>
<dbReference type="EMBL" id="CAJOBP010039027">
    <property type="protein sequence ID" value="CAF4739564.1"/>
    <property type="molecule type" value="Genomic_DNA"/>
</dbReference>
<protein>
    <submittedName>
        <fullName evidence="2">Uncharacterized protein</fullName>
    </submittedName>
</protein>
<proteinExistence type="predicted"/>
<organism evidence="2 3">
    <name type="scientific">Rotaria socialis</name>
    <dbReference type="NCBI Taxonomy" id="392032"/>
    <lineage>
        <taxon>Eukaryota</taxon>
        <taxon>Metazoa</taxon>
        <taxon>Spiralia</taxon>
        <taxon>Gnathifera</taxon>
        <taxon>Rotifera</taxon>
        <taxon>Eurotatoria</taxon>
        <taxon>Bdelloidea</taxon>
        <taxon>Philodinida</taxon>
        <taxon>Philodinidae</taxon>
        <taxon>Rotaria</taxon>
    </lineage>
</organism>
<name>A0A821KR85_9BILA</name>
<reference evidence="2" key="1">
    <citation type="submission" date="2021-02" db="EMBL/GenBank/DDBJ databases">
        <authorList>
            <person name="Nowell W R."/>
        </authorList>
    </citation>
    <scope>NUCLEOTIDE SEQUENCE</scope>
</reference>
<gene>
    <name evidence="2" type="ORF">UJA718_LOCUS38285</name>
</gene>
<keyword evidence="3" id="KW-1185">Reference proteome</keyword>
<accession>A0A821KR85</accession>
<evidence type="ECO:0000313" key="2">
    <source>
        <dbReference type="EMBL" id="CAF4739564.1"/>
    </source>
</evidence>
<feature type="region of interest" description="Disordered" evidence="1">
    <location>
        <begin position="1"/>
        <end position="21"/>
    </location>
</feature>
<sequence>MTTTTDINSMMFHSSSRMNDETNNSFILNQSLDRMDIDDNSHVLIPPPSTTINGHVLPGINDDGNLVGDKKDVFHQG</sequence>